<dbReference type="SUPFAM" id="SSF47413">
    <property type="entry name" value="lambda repressor-like DNA-binding domains"/>
    <property type="match status" value="1"/>
</dbReference>
<protein>
    <recommendedName>
        <fullName evidence="3">Transcriptional regulator</fullName>
    </recommendedName>
</protein>
<dbReference type="EMBL" id="JACHEU010000001">
    <property type="protein sequence ID" value="MBB6012614.1"/>
    <property type="molecule type" value="Genomic_DNA"/>
</dbReference>
<dbReference type="AlphaFoldDB" id="A0A7W9S3D4"/>
<name>A0A7W9S3D4_9HYPH</name>
<proteinExistence type="predicted"/>
<evidence type="ECO:0000313" key="2">
    <source>
        <dbReference type="Proteomes" id="UP000533306"/>
    </source>
</evidence>
<dbReference type="InterPro" id="IPR010982">
    <property type="entry name" value="Lambda_DNA-bd_dom_sf"/>
</dbReference>
<dbReference type="Gene3D" id="1.10.260.40">
    <property type="entry name" value="lambda repressor-like DNA-binding domains"/>
    <property type="match status" value="1"/>
</dbReference>
<keyword evidence="2" id="KW-1185">Reference proteome</keyword>
<gene>
    <name evidence="1" type="ORF">HNR59_001959</name>
</gene>
<sequence length="105" mass="10960">MSEAEQVSGRQIAAGRVLAGIGQDRLARLANISITTLRRMESSEGPAGGLPNNVRAVKAALEQLGIRFIPENGGGAGVRLKFSASEVRRIATLEGEGGIVADDDF</sequence>
<organism evidence="1 2">
    <name type="scientific">Aquamicrobium lusatiense</name>
    <dbReference type="NCBI Taxonomy" id="89772"/>
    <lineage>
        <taxon>Bacteria</taxon>
        <taxon>Pseudomonadati</taxon>
        <taxon>Pseudomonadota</taxon>
        <taxon>Alphaproteobacteria</taxon>
        <taxon>Hyphomicrobiales</taxon>
        <taxon>Phyllobacteriaceae</taxon>
        <taxon>Aquamicrobium</taxon>
    </lineage>
</organism>
<reference evidence="1 2" key="1">
    <citation type="submission" date="2020-08" db="EMBL/GenBank/DDBJ databases">
        <title>Genomic Encyclopedia of Type Strains, Phase IV (KMG-IV): sequencing the most valuable type-strain genomes for metagenomic binning, comparative biology and taxonomic classification.</title>
        <authorList>
            <person name="Goeker M."/>
        </authorList>
    </citation>
    <scope>NUCLEOTIDE SEQUENCE [LARGE SCALE GENOMIC DNA]</scope>
    <source>
        <strain evidence="1 2">DSM 11099</strain>
    </source>
</reference>
<evidence type="ECO:0008006" key="3">
    <source>
        <dbReference type="Google" id="ProtNLM"/>
    </source>
</evidence>
<dbReference type="Proteomes" id="UP000533306">
    <property type="component" value="Unassembled WGS sequence"/>
</dbReference>
<comment type="caution">
    <text evidence="1">The sequence shown here is derived from an EMBL/GenBank/DDBJ whole genome shotgun (WGS) entry which is preliminary data.</text>
</comment>
<dbReference type="GO" id="GO:0003677">
    <property type="term" value="F:DNA binding"/>
    <property type="evidence" value="ECO:0007669"/>
    <property type="project" value="InterPro"/>
</dbReference>
<accession>A0A7W9S3D4</accession>
<evidence type="ECO:0000313" key="1">
    <source>
        <dbReference type="EMBL" id="MBB6012614.1"/>
    </source>
</evidence>